<dbReference type="PANTHER" id="PTHR10157">
    <property type="entry name" value="DOPAMINE BETA HYDROXYLASE RELATED"/>
    <property type="match status" value="1"/>
</dbReference>
<gene>
    <name evidence="6" type="ORF">CHIRRI_LOCUS6450</name>
</gene>
<dbReference type="Gene3D" id="2.60.120.230">
    <property type="match status" value="1"/>
</dbReference>
<dbReference type="Pfam" id="PF03351">
    <property type="entry name" value="DOMON"/>
    <property type="match status" value="1"/>
</dbReference>
<dbReference type="GO" id="GO:0030667">
    <property type="term" value="C:secretory granule membrane"/>
    <property type="evidence" value="ECO:0007669"/>
    <property type="project" value="TreeGrafter"/>
</dbReference>
<reference evidence="6" key="2">
    <citation type="submission" date="2022-10" db="EMBL/GenBank/DDBJ databases">
        <authorList>
            <consortium name="ENA_rothamsted_submissions"/>
            <consortium name="culmorum"/>
            <person name="King R."/>
        </authorList>
    </citation>
    <scope>NUCLEOTIDE SEQUENCE</scope>
</reference>
<dbReference type="PROSITE" id="PS50836">
    <property type="entry name" value="DOMON"/>
    <property type="match status" value="1"/>
</dbReference>
<keyword evidence="4" id="KW-0732">Signal</keyword>
<dbReference type="AlphaFoldDB" id="A0A9N9WRP4"/>
<dbReference type="PANTHER" id="PTHR10157:SF40">
    <property type="entry name" value="MOXD1 HOMOLOG 2"/>
    <property type="match status" value="1"/>
</dbReference>
<dbReference type="GO" id="GO:0005507">
    <property type="term" value="F:copper ion binding"/>
    <property type="evidence" value="ECO:0007669"/>
    <property type="project" value="InterPro"/>
</dbReference>
<evidence type="ECO:0000256" key="3">
    <source>
        <dbReference type="ARBA" id="ARBA00023180"/>
    </source>
</evidence>
<evidence type="ECO:0000256" key="1">
    <source>
        <dbReference type="ARBA" id="ARBA00010676"/>
    </source>
</evidence>
<comment type="similarity">
    <text evidence="1">Belongs to the copper type II ascorbate-dependent monooxygenase family.</text>
</comment>
<feature type="chain" id="PRO_5040264207" description="DOMON domain-containing protein" evidence="4">
    <location>
        <begin position="24"/>
        <end position="650"/>
    </location>
</feature>
<evidence type="ECO:0000256" key="4">
    <source>
        <dbReference type="SAM" id="SignalP"/>
    </source>
</evidence>
<dbReference type="EMBL" id="OU895878">
    <property type="protein sequence ID" value="CAG9803552.1"/>
    <property type="molecule type" value="Genomic_DNA"/>
</dbReference>
<dbReference type="InterPro" id="IPR008977">
    <property type="entry name" value="PHM/PNGase_F_dom_sf"/>
</dbReference>
<name>A0A9N9WRP4_9DIPT</name>
<dbReference type="SMART" id="SM00664">
    <property type="entry name" value="DoH"/>
    <property type="match status" value="1"/>
</dbReference>
<dbReference type="InterPro" id="IPR000945">
    <property type="entry name" value="DBH-like"/>
</dbReference>
<proteinExistence type="inferred from homology"/>
<keyword evidence="7" id="KW-1185">Reference proteome</keyword>
<dbReference type="FunFam" id="2.60.120.230:FF:000001">
    <property type="entry name" value="Monooxygenase, DBH-like 1"/>
    <property type="match status" value="1"/>
</dbReference>
<dbReference type="SUPFAM" id="SSF49742">
    <property type="entry name" value="PHM/PNGase F"/>
    <property type="match status" value="2"/>
</dbReference>
<dbReference type="InterPro" id="IPR014784">
    <property type="entry name" value="Cu2_ascorb_mOase-like_C"/>
</dbReference>
<evidence type="ECO:0000313" key="7">
    <source>
        <dbReference type="Proteomes" id="UP001153620"/>
    </source>
</evidence>
<dbReference type="Gene3D" id="2.60.120.310">
    <property type="entry name" value="Copper type II, ascorbate-dependent monooxygenase, N-terminal domain"/>
    <property type="match status" value="1"/>
</dbReference>
<dbReference type="OrthoDB" id="19261at2759"/>
<evidence type="ECO:0000259" key="5">
    <source>
        <dbReference type="PROSITE" id="PS50836"/>
    </source>
</evidence>
<dbReference type="GO" id="GO:0005615">
    <property type="term" value="C:extracellular space"/>
    <property type="evidence" value="ECO:0007669"/>
    <property type="project" value="TreeGrafter"/>
</dbReference>
<accession>A0A9N9WRP4</accession>
<dbReference type="Pfam" id="PF03712">
    <property type="entry name" value="Cu2_monoox_C"/>
    <property type="match status" value="1"/>
</dbReference>
<dbReference type="InterPro" id="IPR005018">
    <property type="entry name" value="DOMON_domain"/>
</dbReference>
<keyword evidence="2" id="KW-1015">Disulfide bond</keyword>
<evidence type="ECO:0000256" key="2">
    <source>
        <dbReference type="ARBA" id="ARBA00023157"/>
    </source>
</evidence>
<dbReference type="GO" id="GO:0042420">
    <property type="term" value="P:dopamine catabolic process"/>
    <property type="evidence" value="ECO:0007669"/>
    <property type="project" value="TreeGrafter"/>
</dbReference>
<sequence>MIMTKMYKTFLLLLMSFTTSCMTSEIQWDHRVDLDDNFQLLWRVKRPDIIFEVRVRTHGYVGFGFARNEYIYGADMIVGWIDNKHSFFQDRHIPLHSKNGEPVVDPSQDYVLMSGHENATHTILRFRRKLDTCDEKFDVPITNDTMKIVYMYHENEPKRGSLQHGSLPEPELALKPIKSLLILQRPKFERLEMKNDETIETFDVSMKNVTISPSNATKMCRIVRLMANKQGQIVAYKPIFEPYIAKNYIMHMNVYECKHFASQNQVNIIDDDDETACTLLSKFKCNNIVATWSRGSQGFVYPNNVGYPLDTRNVNLYFLETFYEPFKTIGNEKIVDNSGIRFSHTSIKRQNNAGILSVGIQPIWTHIIPPGFRKVTSIGYCTGDANKFAIPPEGITVVGVQMLTHEMGKTIKVRLVRNGKEHYPIAQDHNLDSEYLEYRIISKGVRILPGDDLVVECSYDSYDKSKLTLGGFEAQQEICQATLVYYPRQELLSTCQSKPKTKNFLKSLNIEKLNNAPPFTISLPERYAGKTLEEHLKTYDWKTEFDHFERISKTSPFDIISTGDQRRVLEDDPVNIVHPFVPIASPCELSKQDVFRALVDENSVMNVQQAKSKVSRSSEFSTLNFSNSSQMIRLSCWIAILTLSIFYVVS</sequence>
<dbReference type="GO" id="GO:0004500">
    <property type="term" value="F:dopamine beta-monooxygenase activity"/>
    <property type="evidence" value="ECO:0007669"/>
    <property type="project" value="InterPro"/>
</dbReference>
<organism evidence="6 7">
    <name type="scientific">Chironomus riparius</name>
    <dbReference type="NCBI Taxonomy" id="315576"/>
    <lineage>
        <taxon>Eukaryota</taxon>
        <taxon>Metazoa</taxon>
        <taxon>Ecdysozoa</taxon>
        <taxon>Arthropoda</taxon>
        <taxon>Hexapoda</taxon>
        <taxon>Insecta</taxon>
        <taxon>Pterygota</taxon>
        <taxon>Neoptera</taxon>
        <taxon>Endopterygota</taxon>
        <taxon>Diptera</taxon>
        <taxon>Nematocera</taxon>
        <taxon>Chironomoidea</taxon>
        <taxon>Chironomidae</taxon>
        <taxon>Chironominae</taxon>
        <taxon>Chironomus</taxon>
    </lineage>
</organism>
<evidence type="ECO:0000313" key="6">
    <source>
        <dbReference type="EMBL" id="CAG9803552.1"/>
    </source>
</evidence>
<dbReference type="InterPro" id="IPR024548">
    <property type="entry name" value="Cu2_monoox_C"/>
</dbReference>
<feature type="signal peptide" evidence="4">
    <location>
        <begin position="1"/>
        <end position="23"/>
    </location>
</feature>
<dbReference type="Pfam" id="PF01082">
    <property type="entry name" value="Cu2_monooxygen"/>
    <property type="match status" value="1"/>
</dbReference>
<dbReference type="InterPro" id="IPR036939">
    <property type="entry name" value="Cu2_ascorb_mOase_N_sf"/>
</dbReference>
<dbReference type="GO" id="GO:0042421">
    <property type="term" value="P:norepinephrine biosynthetic process"/>
    <property type="evidence" value="ECO:0007669"/>
    <property type="project" value="TreeGrafter"/>
</dbReference>
<dbReference type="GO" id="GO:0006589">
    <property type="term" value="P:octopamine biosynthetic process"/>
    <property type="evidence" value="ECO:0007669"/>
    <property type="project" value="TreeGrafter"/>
</dbReference>
<dbReference type="InterPro" id="IPR045266">
    <property type="entry name" value="DOH_DOMON"/>
</dbReference>
<dbReference type="CDD" id="cd09631">
    <property type="entry name" value="DOMON_DOH"/>
    <property type="match status" value="1"/>
</dbReference>
<dbReference type="PROSITE" id="PS51257">
    <property type="entry name" value="PROKAR_LIPOPROTEIN"/>
    <property type="match status" value="1"/>
</dbReference>
<dbReference type="Proteomes" id="UP001153620">
    <property type="component" value="Chromosome 2"/>
</dbReference>
<dbReference type="InterPro" id="IPR028460">
    <property type="entry name" value="Tbh/DBH"/>
</dbReference>
<protein>
    <recommendedName>
        <fullName evidence="5">DOMON domain-containing protein</fullName>
    </recommendedName>
</protein>
<feature type="domain" description="DOMON" evidence="5">
    <location>
        <begin position="36"/>
        <end position="153"/>
    </location>
</feature>
<dbReference type="PRINTS" id="PR00767">
    <property type="entry name" value="DBMONOXGNASE"/>
</dbReference>
<reference evidence="6" key="1">
    <citation type="submission" date="2022-01" db="EMBL/GenBank/DDBJ databases">
        <authorList>
            <person name="King R."/>
        </authorList>
    </citation>
    <scope>NUCLEOTIDE SEQUENCE</scope>
</reference>
<dbReference type="InterPro" id="IPR000323">
    <property type="entry name" value="Cu2_ascorb_mOase_N"/>
</dbReference>
<keyword evidence="3" id="KW-0325">Glycoprotein</keyword>